<keyword evidence="1" id="KW-0472">Membrane</keyword>
<evidence type="ECO:0000313" key="3">
    <source>
        <dbReference type="Proteomes" id="UP000286598"/>
    </source>
</evidence>
<dbReference type="Proteomes" id="UP000286598">
    <property type="component" value="Unassembled WGS sequence"/>
</dbReference>
<reference evidence="2 3" key="1">
    <citation type="submission" date="2018-08" db="EMBL/GenBank/DDBJ databases">
        <title>A genome reference for cultivated species of the human gut microbiota.</title>
        <authorList>
            <person name="Zou Y."/>
            <person name="Xue W."/>
            <person name="Luo G."/>
        </authorList>
    </citation>
    <scope>NUCLEOTIDE SEQUENCE [LARGE SCALE GENOMIC DNA]</scope>
    <source>
        <strain evidence="2 3">AF42-9</strain>
    </source>
</reference>
<protein>
    <submittedName>
        <fullName evidence="2">Uncharacterized protein</fullName>
    </submittedName>
</protein>
<dbReference type="AlphaFoldDB" id="A0A415GKY2"/>
<evidence type="ECO:0000256" key="1">
    <source>
        <dbReference type="SAM" id="Phobius"/>
    </source>
</evidence>
<gene>
    <name evidence="2" type="ORF">DW060_08025</name>
</gene>
<keyword evidence="3" id="KW-1185">Reference proteome</keyword>
<keyword evidence="1" id="KW-0812">Transmembrane</keyword>
<name>A0A415GKY2_9BACT</name>
<feature type="transmembrane region" description="Helical" evidence="1">
    <location>
        <begin position="49"/>
        <end position="72"/>
    </location>
</feature>
<sequence>MLYIIMYEVMCCDFCFAIAKVLILPKAKKLLCLNFTNAAKGFLNRKSTLFTLLLFTLLLLKALFTFLLFYFFTFICTFA</sequence>
<evidence type="ECO:0000313" key="2">
    <source>
        <dbReference type="EMBL" id="RHK50011.1"/>
    </source>
</evidence>
<keyword evidence="1" id="KW-1133">Transmembrane helix</keyword>
<dbReference type="EMBL" id="QRNO01000036">
    <property type="protein sequence ID" value="RHK50011.1"/>
    <property type="molecule type" value="Genomic_DNA"/>
</dbReference>
<proteinExistence type="predicted"/>
<comment type="caution">
    <text evidence="2">The sequence shown here is derived from an EMBL/GenBank/DDBJ whole genome shotgun (WGS) entry which is preliminary data.</text>
</comment>
<accession>A0A415GKY2</accession>
<organism evidence="2 3">
    <name type="scientific">Leyella stercorea</name>
    <dbReference type="NCBI Taxonomy" id="363265"/>
    <lineage>
        <taxon>Bacteria</taxon>
        <taxon>Pseudomonadati</taxon>
        <taxon>Bacteroidota</taxon>
        <taxon>Bacteroidia</taxon>
        <taxon>Bacteroidales</taxon>
        <taxon>Prevotellaceae</taxon>
        <taxon>Leyella</taxon>
    </lineage>
</organism>